<evidence type="ECO:0000256" key="1">
    <source>
        <dbReference type="SAM" id="SignalP"/>
    </source>
</evidence>
<feature type="signal peptide" evidence="1">
    <location>
        <begin position="1"/>
        <end position="19"/>
    </location>
</feature>
<organism evidence="2 3">
    <name type="scientific">Halovulum dunhuangense</name>
    <dbReference type="NCBI Taxonomy" id="1505036"/>
    <lineage>
        <taxon>Bacteria</taxon>
        <taxon>Pseudomonadati</taxon>
        <taxon>Pseudomonadota</taxon>
        <taxon>Alphaproteobacteria</taxon>
        <taxon>Rhodobacterales</taxon>
        <taxon>Paracoccaceae</taxon>
        <taxon>Halovulum</taxon>
    </lineage>
</organism>
<reference evidence="2 3" key="1">
    <citation type="submission" date="2020-05" db="EMBL/GenBank/DDBJ databases">
        <title>Gimesia benthica sp. nov., a novel planctomycete isolated from a deep-sea water sample of the Northwest Indian Ocean.</title>
        <authorList>
            <person name="Wang J."/>
            <person name="Ruan C."/>
            <person name="Song L."/>
            <person name="Zhu Y."/>
            <person name="Li A."/>
            <person name="Zheng X."/>
            <person name="Wang L."/>
            <person name="Lu Z."/>
            <person name="Huang Y."/>
            <person name="Du W."/>
            <person name="Zhou Y."/>
            <person name="Huang L."/>
            <person name="Dai X."/>
        </authorList>
    </citation>
    <scope>NUCLEOTIDE SEQUENCE [LARGE SCALE GENOMIC DNA]</scope>
    <source>
        <strain evidence="2 3">YYQ-30</strain>
    </source>
</reference>
<proteinExistence type="predicted"/>
<keyword evidence="1" id="KW-0732">Signal</keyword>
<feature type="chain" id="PRO_5032491311" description="Metalloprotease" evidence="1">
    <location>
        <begin position="20"/>
        <end position="222"/>
    </location>
</feature>
<protein>
    <recommendedName>
        <fullName evidence="4">Metalloprotease</fullName>
    </recommendedName>
</protein>
<accession>A0A849L2R0</accession>
<dbReference type="RefSeq" id="WP_171324360.1">
    <property type="nucleotide sequence ID" value="NZ_JABFBC010000001.1"/>
</dbReference>
<dbReference type="Proteomes" id="UP000572377">
    <property type="component" value="Unassembled WGS sequence"/>
</dbReference>
<evidence type="ECO:0008006" key="4">
    <source>
        <dbReference type="Google" id="ProtNLM"/>
    </source>
</evidence>
<name>A0A849L2R0_9RHOB</name>
<comment type="caution">
    <text evidence="2">The sequence shown here is derived from an EMBL/GenBank/DDBJ whole genome shotgun (WGS) entry which is preliminary data.</text>
</comment>
<keyword evidence="3" id="KW-1185">Reference proteome</keyword>
<dbReference type="AlphaFoldDB" id="A0A849L2R0"/>
<evidence type="ECO:0000313" key="3">
    <source>
        <dbReference type="Proteomes" id="UP000572377"/>
    </source>
</evidence>
<sequence length="222" mass="23533">MIRQLVPALLLALAAPLQAQPVQMEALSPETARLIRPVAEVAARDLQSMPAIRLTTRMADVCGGGDGNPLMRYCTSENVIFVASQLGTAVPDARAASYMLAHQLGHAVQVRHGQADLALAAIRAAPAREAVLRGMVTRQVECIAGVLHGRAFGAEGPSIADWFGAEPFTDAHWGRAPVGGGPRVSIGLGPRDEWFRRGRMAGTLSGCAVDELGTERIERAAR</sequence>
<evidence type="ECO:0000313" key="2">
    <source>
        <dbReference type="EMBL" id="NNU80524.1"/>
    </source>
</evidence>
<dbReference type="EMBL" id="JABFBC010000001">
    <property type="protein sequence ID" value="NNU80524.1"/>
    <property type="molecule type" value="Genomic_DNA"/>
</dbReference>
<gene>
    <name evidence="2" type="ORF">HMH01_08730</name>
</gene>